<gene>
    <name evidence="3" type="ORF">GOZ90_09385</name>
</gene>
<sequence length="136" mass="14954">MSFLARLTVLAGLGLLSLSGGVLAQARDCRDPKTQSDMTACAVQDFDAADKAMNAQWKITRKVFVEQDATLDDDLKGAEKALLKAQRAWIDYRDGQCEAQGFYVRGGTMEPMEVAACKAEMTKTRTKELKSLAETR</sequence>
<dbReference type="Proteomes" id="UP000477951">
    <property type="component" value="Unassembled WGS sequence"/>
</dbReference>
<protein>
    <submittedName>
        <fullName evidence="3">DUF1311 domain-containing protein</fullName>
    </submittedName>
</protein>
<accession>A0A6L6VDD8</accession>
<dbReference type="AlphaFoldDB" id="A0A6L6VDD8"/>
<feature type="domain" description="Lysozyme inhibitor LprI-like N-terminal" evidence="2">
    <location>
        <begin position="29"/>
        <end position="129"/>
    </location>
</feature>
<name>A0A6L6VDD8_AGRVI</name>
<dbReference type="Gene3D" id="1.20.1270.180">
    <property type="match status" value="1"/>
</dbReference>
<comment type="caution">
    <text evidence="3">The sequence shown here is derived from an EMBL/GenBank/DDBJ whole genome shotgun (WGS) entry which is preliminary data.</text>
</comment>
<evidence type="ECO:0000256" key="1">
    <source>
        <dbReference type="SAM" id="SignalP"/>
    </source>
</evidence>
<dbReference type="InterPro" id="IPR009739">
    <property type="entry name" value="LprI-like_N"/>
</dbReference>
<evidence type="ECO:0000259" key="2">
    <source>
        <dbReference type="Pfam" id="PF07007"/>
    </source>
</evidence>
<dbReference type="EMBL" id="WPHR01000005">
    <property type="protein sequence ID" value="MUZ72895.1"/>
    <property type="molecule type" value="Genomic_DNA"/>
</dbReference>
<dbReference type="Pfam" id="PF07007">
    <property type="entry name" value="LprI"/>
    <property type="match status" value="1"/>
</dbReference>
<dbReference type="RefSeq" id="WP_337738710.1">
    <property type="nucleotide sequence ID" value="NZ_WPHR01000005.1"/>
</dbReference>
<feature type="signal peptide" evidence="1">
    <location>
        <begin position="1"/>
        <end position="24"/>
    </location>
</feature>
<evidence type="ECO:0000313" key="4">
    <source>
        <dbReference type="Proteomes" id="UP000477951"/>
    </source>
</evidence>
<evidence type="ECO:0000313" key="3">
    <source>
        <dbReference type="EMBL" id="MUZ72895.1"/>
    </source>
</evidence>
<organism evidence="3 4">
    <name type="scientific">Agrobacterium vitis</name>
    <name type="common">Rhizobium vitis</name>
    <dbReference type="NCBI Taxonomy" id="373"/>
    <lineage>
        <taxon>Bacteria</taxon>
        <taxon>Pseudomonadati</taxon>
        <taxon>Pseudomonadota</taxon>
        <taxon>Alphaproteobacteria</taxon>
        <taxon>Hyphomicrobiales</taxon>
        <taxon>Rhizobiaceae</taxon>
        <taxon>Rhizobium/Agrobacterium group</taxon>
        <taxon>Agrobacterium</taxon>
    </lineage>
</organism>
<feature type="chain" id="PRO_5026840125" evidence="1">
    <location>
        <begin position="25"/>
        <end position="136"/>
    </location>
</feature>
<proteinExistence type="predicted"/>
<dbReference type="PANTHER" id="PTHR39176:SF1">
    <property type="entry name" value="PERIPLASMIC PROTEIN"/>
    <property type="match status" value="1"/>
</dbReference>
<keyword evidence="1" id="KW-0732">Signal</keyword>
<reference evidence="3 4" key="1">
    <citation type="submission" date="2019-12" db="EMBL/GenBank/DDBJ databases">
        <title>Whole-genome sequencing of Allorhizobium vitis.</title>
        <authorList>
            <person name="Gan H.M."/>
            <person name="Szegedi E."/>
            <person name="Burr T."/>
            <person name="Savka M.A."/>
        </authorList>
    </citation>
    <scope>NUCLEOTIDE SEQUENCE [LARGE SCALE GENOMIC DNA]</scope>
    <source>
        <strain evidence="3 4">CG516</strain>
    </source>
</reference>
<dbReference type="PANTHER" id="PTHR39176">
    <property type="entry name" value="PERIPLASMIC PROTEIN-RELATED"/>
    <property type="match status" value="1"/>
</dbReference>